<evidence type="ECO:0000313" key="2">
    <source>
        <dbReference type="Proteomes" id="UP001221413"/>
    </source>
</evidence>
<accession>A0AAD6NGH0</accession>
<dbReference type="PANTHER" id="PTHR37331:SF1">
    <property type="entry name" value="YALI0F11671P"/>
    <property type="match status" value="1"/>
</dbReference>
<name>A0AAD6NGH0_DREDA</name>
<organism evidence="1 2">
    <name type="scientific">Drechslerella dactyloides</name>
    <name type="common">Nematode-trapping fungus</name>
    <name type="synonym">Arthrobotrys dactyloides</name>
    <dbReference type="NCBI Taxonomy" id="74499"/>
    <lineage>
        <taxon>Eukaryota</taxon>
        <taxon>Fungi</taxon>
        <taxon>Dikarya</taxon>
        <taxon>Ascomycota</taxon>
        <taxon>Pezizomycotina</taxon>
        <taxon>Orbiliomycetes</taxon>
        <taxon>Orbiliales</taxon>
        <taxon>Orbiliaceae</taxon>
        <taxon>Drechslerella</taxon>
    </lineage>
</organism>
<proteinExistence type="predicted"/>
<evidence type="ECO:0000313" key="1">
    <source>
        <dbReference type="EMBL" id="KAJ6257302.1"/>
    </source>
</evidence>
<dbReference type="PANTHER" id="PTHR37331">
    <property type="entry name" value="YALI0F11671P"/>
    <property type="match status" value="1"/>
</dbReference>
<protein>
    <submittedName>
        <fullName evidence="1">Uncharacterized protein</fullName>
    </submittedName>
</protein>
<comment type="caution">
    <text evidence="1">The sequence shown here is derived from an EMBL/GenBank/DDBJ whole genome shotgun (WGS) entry which is preliminary data.</text>
</comment>
<dbReference type="EMBL" id="JAQGDS010000011">
    <property type="protein sequence ID" value="KAJ6257302.1"/>
    <property type="molecule type" value="Genomic_DNA"/>
</dbReference>
<keyword evidence="2" id="KW-1185">Reference proteome</keyword>
<reference evidence="1" key="1">
    <citation type="submission" date="2023-01" db="EMBL/GenBank/DDBJ databases">
        <title>The chitinases involved in constricting ring structure development in the nematode-trapping fungus Drechslerella dactyloides.</title>
        <authorList>
            <person name="Wang R."/>
            <person name="Zhang L."/>
            <person name="Tang P."/>
            <person name="Li S."/>
            <person name="Liang L."/>
        </authorList>
    </citation>
    <scope>NUCLEOTIDE SEQUENCE</scope>
    <source>
        <strain evidence="1">YMF1.00031</strain>
    </source>
</reference>
<dbReference type="Proteomes" id="UP001221413">
    <property type="component" value="Unassembled WGS sequence"/>
</dbReference>
<dbReference type="AlphaFoldDB" id="A0AAD6NGH0"/>
<gene>
    <name evidence="1" type="ORF">Dda_8191</name>
</gene>
<sequence>MVLTMLATLLKRAGPALREPRAHAYTYTHLRQSLSQPSRNVQTLAQNKSIYVHPLSTAGKTTYALSYLPSAPSDSPPAAILGHTTAIPPTGDTFTENPPFRTLLLSILRDYAAHDPNIRAEAYASWSASMRRGISGGSPSASERHVRGGGGTGVGGFHNIVDGRVAGNVGMRGVPEPQDVLGSVGVDGNGEVVGGPGGFVECESWRVVTGDGVGVLTEYLEGKLVERLKEQGKK</sequence>